<proteinExistence type="predicted"/>
<keyword evidence="6" id="KW-1185">Reference proteome</keyword>
<gene>
    <name evidence="5" type="primary">TRIP11</name>
</gene>
<comment type="subcellular location">
    <subcellularLocation>
        <location evidence="1">Golgi apparatus</location>
    </subcellularLocation>
</comment>
<reference evidence="5" key="3">
    <citation type="submission" date="2025-09" db="UniProtKB">
        <authorList>
            <consortium name="Ensembl"/>
        </authorList>
    </citation>
    <scope>IDENTIFICATION</scope>
    <source>
        <strain evidence="5">Isolate ISIS603380</strain>
    </source>
</reference>
<feature type="coiled-coil region" evidence="4">
    <location>
        <begin position="250"/>
        <end position="319"/>
    </location>
</feature>
<dbReference type="GO" id="GO:0006888">
    <property type="term" value="P:endoplasmic reticulum to Golgi vesicle-mediated transport"/>
    <property type="evidence" value="ECO:0007669"/>
    <property type="project" value="TreeGrafter"/>
</dbReference>
<dbReference type="Ensembl" id="ENSLAFT00000030503.1">
    <property type="protein sequence ID" value="ENSLAFP00000019906.1"/>
    <property type="gene ID" value="ENSLAFG00000004883.3"/>
</dbReference>
<organism evidence="5 6">
    <name type="scientific">Loxodonta africana</name>
    <name type="common">African elephant</name>
    <dbReference type="NCBI Taxonomy" id="9785"/>
    <lineage>
        <taxon>Eukaryota</taxon>
        <taxon>Metazoa</taxon>
        <taxon>Chordata</taxon>
        <taxon>Craniata</taxon>
        <taxon>Vertebrata</taxon>
        <taxon>Euteleostomi</taxon>
        <taxon>Mammalia</taxon>
        <taxon>Eutheria</taxon>
        <taxon>Afrotheria</taxon>
        <taxon>Proboscidea</taxon>
        <taxon>Elephantidae</taxon>
        <taxon>Loxodonta</taxon>
    </lineage>
</organism>
<protein>
    <submittedName>
        <fullName evidence="5">Thyroid hormone receptor interactor 11</fullName>
    </submittedName>
</protein>
<evidence type="ECO:0000256" key="1">
    <source>
        <dbReference type="ARBA" id="ARBA00004555"/>
    </source>
</evidence>
<evidence type="ECO:0000256" key="4">
    <source>
        <dbReference type="SAM" id="Coils"/>
    </source>
</evidence>
<evidence type="ECO:0000256" key="3">
    <source>
        <dbReference type="ARBA" id="ARBA00023054"/>
    </source>
</evidence>
<keyword evidence="2" id="KW-0333">Golgi apparatus</keyword>
<name>G3TWE8_LOXAF</name>
<dbReference type="GeneTree" id="ENSGT00710000106769"/>
<dbReference type="AlphaFoldDB" id="G3TWE8"/>
<dbReference type="PANTHER" id="PTHR18921:SF2">
    <property type="entry name" value="THYROID RECEPTOR-INTERACTING PROTEIN 11"/>
    <property type="match status" value="1"/>
</dbReference>
<accession>G3TWE8</accession>
<evidence type="ECO:0000256" key="2">
    <source>
        <dbReference type="ARBA" id="ARBA00023034"/>
    </source>
</evidence>
<sequence length="352" mass="39429">MASWLGGLGSGLGQSLGQVGGSLASLTGQISNFTKDMLMEGTEEVEELPNTRRKEIEAIHAILRSENERLKKVCTDLEEKHEASELQIKQQSTSYRNQLQQKEVEISHLKARQIALQEQLLKLQSATQSVPSGAGQGPSATASPSFAYGASHHASAFRDDMDFGDVIWSQQEINRLSNEVSRLESEVGHWRHIAQTTAQGANSSDQSEICKLQNIIKELKQNRSQDIDVHQHEMSVLQNAHQQKLQNAHQQVLQTEKVESTKKMEELENRVKDINTKLSSVESDRDVLRREQELLNVEKRQIIEECESLKLECSKLQSDAVKQSVTVTEGERIVPQAASAEEEVFRLQQALS</sequence>
<evidence type="ECO:0000313" key="6">
    <source>
        <dbReference type="Proteomes" id="UP000007646"/>
    </source>
</evidence>
<evidence type="ECO:0000313" key="5">
    <source>
        <dbReference type="Ensembl" id="ENSLAFP00000019906.1"/>
    </source>
</evidence>
<dbReference type="GO" id="GO:0007030">
    <property type="term" value="P:Golgi organization"/>
    <property type="evidence" value="ECO:0007669"/>
    <property type="project" value="TreeGrafter"/>
</dbReference>
<keyword evidence="3 4" id="KW-0175">Coiled coil</keyword>
<reference evidence="5" key="2">
    <citation type="submission" date="2025-08" db="UniProtKB">
        <authorList>
            <consortium name="Ensembl"/>
        </authorList>
    </citation>
    <scope>IDENTIFICATION</scope>
    <source>
        <strain evidence="5">Isolate ISIS603380</strain>
    </source>
</reference>
<reference evidence="5 6" key="1">
    <citation type="submission" date="2009-06" db="EMBL/GenBank/DDBJ databases">
        <title>The Genome Sequence of Loxodonta africana (African elephant).</title>
        <authorList>
            <person name="Di Palma F."/>
            <person name="Heiman D."/>
            <person name="Young S."/>
            <person name="Johnson J."/>
            <person name="Lander E.S."/>
            <person name="Lindblad-Toh K."/>
        </authorList>
    </citation>
    <scope>NUCLEOTIDE SEQUENCE [LARGE SCALE GENOMIC DNA]</scope>
    <source>
        <strain evidence="5 6">Isolate ISIS603380</strain>
    </source>
</reference>
<feature type="coiled-coil region" evidence="4">
    <location>
        <begin position="60"/>
        <end position="119"/>
    </location>
</feature>
<dbReference type="GO" id="GO:0031267">
    <property type="term" value="F:small GTPase binding"/>
    <property type="evidence" value="ECO:0007669"/>
    <property type="project" value="TreeGrafter"/>
</dbReference>
<dbReference type="GO" id="GO:0005794">
    <property type="term" value="C:Golgi apparatus"/>
    <property type="evidence" value="ECO:0007669"/>
    <property type="project" value="UniProtKB-SubCell"/>
</dbReference>
<dbReference type="Proteomes" id="UP000007646">
    <property type="component" value="Unassembled WGS sequence"/>
</dbReference>
<dbReference type="PANTHER" id="PTHR18921">
    <property type="entry name" value="MYOSIN HEAVY CHAIN - RELATED"/>
    <property type="match status" value="1"/>
</dbReference>